<proteinExistence type="predicted"/>
<protein>
    <submittedName>
        <fullName evidence="2">Protein FAR-RED ELONGATED HYPOCOTYL 3</fullName>
    </submittedName>
</protein>
<reference evidence="2" key="1">
    <citation type="submission" date="2021-07" db="EMBL/GenBank/DDBJ databases">
        <authorList>
            <person name="Catto M.A."/>
            <person name="Jacobson A."/>
            <person name="Kennedy G."/>
            <person name="Labadie P."/>
            <person name="Hunt B.G."/>
            <person name="Srinivasan R."/>
        </authorList>
    </citation>
    <scope>NUCLEOTIDE SEQUENCE</scope>
    <source>
        <strain evidence="2">PL_HMW_Pooled</strain>
        <tissue evidence="2">Head</tissue>
    </source>
</reference>
<accession>A0AAE1H633</accession>
<dbReference type="AlphaFoldDB" id="A0AAE1H633"/>
<gene>
    <name evidence="2" type="ORF">KUF71_024547</name>
</gene>
<sequence length="134" mass="15110">MEKVKFTKILPLAYALMESRSQVAYHDLLSFIRRIIPELDPDFFMSDFETSLQNAVVEVFPRARLSGCLWHYARAVCRHVGSLGLHALVRDNENARRLVRLCLAIPLAPPNRLLRGSECCGDRGTSSKSAQPVI</sequence>
<dbReference type="Proteomes" id="UP001219518">
    <property type="component" value="Unassembled WGS sequence"/>
</dbReference>
<dbReference type="InterPro" id="IPR018289">
    <property type="entry name" value="MULE_transposase_dom"/>
</dbReference>
<evidence type="ECO:0000313" key="2">
    <source>
        <dbReference type="EMBL" id="KAK3915248.1"/>
    </source>
</evidence>
<evidence type="ECO:0000313" key="3">
    <source>
        <dbReference type="Proteomes" id="UP001219518"/>
    </source>
</evidence>
<comment type="caution">
    <text evidence="2">The sequence shown here is derived from an EMBL/GenBank/DDBJ whole genome shotgun (WGS) entry which is preliminary data.</text>
</comment>
<organism evidence="2 3">
    <name type="scientific">Frankliniella fusca</name>
    <dbReference type="NCBI Taxonomy" id="407009"/>
    <lineage>
        <taxon>Eukaryota</taxon>
        <taxon>Metazoa</taxon>
        <taxon>Ecdysozoa</taxon>
        <taxon>Arthropoda</taxon>
        <taxon>Hexapoda</taxon>
        <taxon>Insecta</taxon>
        <taxon>Pterygota</taxon>
        <taxon>Neoptera</taxon>
        <taxon>Paraneoptera</taxon>
        <taxon>Thysanoptera</taxon>
        <taxon>Terebrantia</taxon>
        <taxon>Thripoidea</taxon>
        <taxon>Thripidae</taxon>
        <taxon>Frankliniella</taxon>
    </lineage>
</organism>
<feature type="domain" description="MULE transposase" evidence="1">
    <location>
        <begin position="8"/>
        <end position="72"/>
    </location>
</feature>
<reference evidence="2" key="2">
    <citation type="journal article" date="2023" name="BMC Genomics">
        <title>Pest status, molecular evolution, and epigenetic factors derived from the genome assembly of Frankliniella fusca, a thysanopteran phytovirus vector.</title>
        <authorList>
            <person name="Catto M.A."/>
            <person name="Labadie P.E."/>
            <person name="Jacobson A.L."/>
            <person name="Kennedy G.G."/>
            <person name="Srinivasan R."/>
            <person name="Hunt B.G."/>
        </authorList>
    </citation>
    <scope>NUCLEOTIDE SEQUENCE</scope>
    <source>
        <strain evidence="2">PL_HMW_Pooled</strain>
    </source>
</reference>
<dbReference type="Pfam" id="PF10551">
    <property type="entry name" value="MULE"/>
    <property type="match status" value="1"/>
</dbReference>
<dbReference type="EMBL" id="JAHWGI010000414">
    <property type="protein sequence ID" value="KAK3915248.1"/>
    <property type="molecule type" value="Genomic_DNA"/>
</dbReference>
<evidence type="ECO:0000259" key="1">
    <source>
        <dbReference type="Pfam" id="PF10551"/>
    </source>
</evidence>
<keyword evidence="3" id="KW-1185">Reference proteome</keyword>
<name>A0AAE1H633_9NEOP</name>